<accession>A0A0K2T0N2</accession>
<reference evidence="1" key="1">
    <citation type="submission" date="2014-05" db="EMBL/GenBank/DDBJ databases">
        <authorList>
            <person name="Chronopoulou M."/>
        </authorList>
    </citation>
    <scope>NUCLEOTIDE SEQUENCE</scope>
    <source>
        <tissue evidence="1">Whole organism</tissue>
    </source>
</reference>
<sequence length="63" mass="7457">ESSGYLILCKQAHSYLQASKQKQPPQKVFAFYSFQTIPNPLLVRLKSNQNIWWLRTQKSQFQI</sequence>
<evidence type="ECO:0000313" key="1">
    <source>
        <dbReference type="EMBL" id="CDW19167.1"/>
    </source>
</evidence>
<proteinExistence type="predicted"/>
<feature type="non-terminal residue" evidence="1">
    <location>
        <position position="1"/>
    </location>
</feature>
<dbReference type="EMBL" id="HACA01001806">
    <property type="protein sequence ID" value="CDW19167.1"/>
    <property type="molecule type" value="Transcribed_RNA"/>
</dbReference>
<dbReference type="AlphaFoldDB" id="A0A0K2T0N2"/>
<name>A0A0K2T0N2_LEPSM</name>
<organism evidence="1">
    <name type="scientific">Lepeophtheirus salmonis</name>
    <name type="common">Salmon louse</name>
    <name type="synonym">Caligus salmonis</name>
    <dbReference type="NCBI Taxonomy" id="72036"/>
    <lineage>
        <taxon>Eukaryota</taxon>
        <taxon>Metazoa</taxon>
        <taxon>Ecdysozoa</taxon>
        <taxon>Arthropoda</taxon>
        <taxon>Crustacea</taxon>
        <taxon>Multicrustacea</taxon>
        <taxon>Hexanauplia</taxon>
        <taxon>Copepoda</taxon>
        <taxon>Siphonostomatoida</taxon>
        <taxon>Caligidae</taxon>
        <taxon>Lepeophtheirus</taxon>
    </lineage>
</organism>
<protein>
    <submittedName>
        <fullName evidence="1">Uncharacterized protein</fullName>
    </submittedName>
</protein>